<accession>A0AAD7L542</accession>
<evidence type="ECO:0000313" key="3">
    <source>
        <dbReference type="EMBL" id="KAJ7951031.1"/>
    </source>
</evidence>
<dbReference type="GO" id="GO:0030267">
    <property type="term" value="F:glyoxylate reductase (NADPH) activity"/>
    <property type="evidence" value="ECO:0007669"/>
    <property type="project" value="TreeGrafter"/>
</dbReference>
<sequence>MGSSFWLQVRRQASRDCWIRAHRIGSRQKAGGVWLHYFVSLKEGKTICLVPFYSNVVELASKSNALVICRALTEQTHHLINKEVMLAHGKEGFLVNVGRGALIDENEMVRCLMEGEFGGAGLDVFENEPHVPKEVVALDKVVLLPHVSVFTSESQMALSNLVAGNLEAFFSNNPLITPVRDY</sequence>
<comment type="caution">
    <text evidence="3">The sequence shown here is derived from an EMBL/GenBank/DDBJ whole genome shotgun (WGS) entry which is preliminary data.</text>
</comment>
<dbReference type="Gene3D" id="3.40.50.720">
    <property type="entry name" value="NAD(P)-binding Rossmann-like Domain"/>
    <property type="match status" value="2"/>
</dbReference>
<evidence type="ECO:0000259" key="2">
    <source>
        <dbReference type="Pfam" id="PF02826"/>
    </source>
</evidence>
<dbReference type="Proteomes" id="UP001163823">
    <property type="component" value="Chromosome 11"/>
</dbReference>
<dbReference type="EMBL" id="JARAOO010000011">
    <property type="protein sequence ID" value="KAJ7951031.1"/>
    <property type="molecule type" value="Genomic_DNA"/>
</dbReference>
<name>A0AAD7L542_QUISA</name>
<organism evidence="3 4">
    <name type="scientific">Quillaja saponaria</name>
    <name type="common">Soap bark tree</name>
    <dbReference type="NCBI Taxonomy" id="32244"/>
    <lineage>
        <taxon>Eukaryota</taxon>
        <taxon>Viridiplantae</taxon>
        <taxon>Streptophyta</taxon>
        <taxon>Embryophyta</taxon>
        <taxon>Tracheophyta</taxon>
        <taxon>Spermatophyta</taxon>
        <taxon>Magnoliopsida</taxon>
        <taxon>eudicotyledons</taxon>
        <taxon>Gunneridae</taxon>
        <taxon>Pentapetalae</taxon>
        <taxon>rosids</taxon>
        <taxon>fabids</taxon>
        <taxon>Fabales</taxon>
        <taxon>Quillajaceae</taxon>
        <taxon>Quillaja</taxon>
    </lineage>
</organism>
<dbReference type="Pfam" id="PF02826">
    <property type="entry name" value="2-Hacid_dh_C"/>
    <property type="match status" value="1"/>
</dbReference>
<keyword evidence="1" id="KW-0560">Oxidoreductase</keyword>
<evidence type="ECO:0000313" key="4">
    <source>
        <dbReference type="Proteomes" id="UP001163823"/>
    </source>
</evidence>
<dbReference type="GO" id="GO:0051287">
    <property type="term" value="F:NAD binding"/>
    <property type="evidence" value="ECO:0007669"/>
    <property type="project" value="InterPro"/>
</dbReference>
<dbReference type="PANTHER" id="PTHR10996:SF179">
    <property type="entry name" value="D-ISOMER SPECIFIC 2-HYDROXYACID DEHYDROGENASE FAMILY PROTEIN-RELATED"/>
    <property type="match status" value="1"/>
</dbReference>
<dbReference type="InterPro" id="IPR050223">
    <property type="entry name" value="D-isomer_2-hydroxyacid_DH"/>
</dbReference>
<keyword evidence="4" id="KW-1185">Reference proteome</keyword>
<dbReference type="SUPFAM" id="SSF51735">
    <property type="entry name" value="NAD(P)-binding Rossmann-fold domains"/>
    <property type="match status" value="1"/>
</dbReference>
<dbReference type="InterPro" id="IPR006140">
    <property type="entry name" value="D-isomer_DH_NAD-bd"/>
</dbReference>
<evidence type="ECO:0000256" key="1">
    <source>
        <dbReference type="ARBA" id="ARBA00023002"/>
    </source>
</evidence>
<dbReference type="PANTHER" id="PTHR10996">
    <property type="entry name" value="2-HYDROXYACID DEHYDROGENASE-RELATED"/>
    <property type="match status" value="1"/>
</dbReference>
<gene>
    <name evidence="3" type="ORF">O6P43_027135</name>
</gene>
<dbReference type="AlphaFoldDB" id="A0AAD7L542"/>
<dbReference type="GO" id="GO:0005829">
    <property type="term" value="C:cytosol"/>
    <property type="evidence" value="ECO:0007669"/>
    <property type="project" value="TreeGrafter"/>
</dbReference>
<proteinExistence type="predicted"/>
<feature type="domain" description="D-isomer specific 2-hydroxyacid dehydrogenase NAD-binding" evidence="2">
    <location>
        <begin position="53"/>
        <end position="148"/>
    </location>
</feature>
<dbReference type="InterPro" id="IPR036291">
    <property type="entry name" value="NAD(P)-bd_dom_sf"/>
</dbReference>
<protein>
    <submittedName>
        <fullName evidence="3">Glyoxylate/hydroxypyruvate reductase HPR3-like</fullName>
    </submittedName>
</protein>
<reference evidence="3" key="1">
    <citation type="journal article" date="2023" name="Science">
        <title>Elucidation of the pathway for biosynthesis of saponin adjuvants from the soapbark tree.</title>
        <authorList>
            <person name="Reed J."/>
            <person name="Orme A."/>
            <person name="El-Demerdash A."/>
            <person name="Owen C."/>
            <person name="Martin L.B.B."/>
            <person name="Misra R.C."/>
            <person name="Kikuchi S."/>
            <person name="Rejzek M."/>
            <person name="Martin A.C."/>
            <person name="Harkess A."/>
            <person name="Leebens-Mack J."/>
            <person name="Louveau T."/>
            <person name="Stephenson M.J."/>
            <person name="Osbourn A."/>
        </authorList>
    </citation>
    <scope>NUCLEOTIDE SEQUENCE</scope>
    <source>
        <strain evidence="3">S10</strain>
    </source>
</reference>
<dbReference type="KEGG" id="qsa:O6P43_027135"/>
<dbReference type="GO" id="GO:0016618">
    <property type="term" value="F:hydroxypyruvate reductase [NAD(P)H] activity"/>
    <property type="evidence" value="ECO:0007669"/>
    <property type="project" value="TreeGrafter"/>
</dbReference>